<dbReference type="AlphaFoldDB" id="A0A7C0WVP9"/>
<protein>
    <recommendedName>
        <fullName evidence="3">Fimbrial assembly protein (PilN)</fullName>
    </recommendedName>
</protein>
<reference evidence="2" key="1">
    <citation type="journal article" date="2020" name="mSystems">
        <title>Genome- and Community-Level Interaction Insights into Carbon Utilization and Element Cycling Functions of Hydrothermarchaeota in Hydrothermal Sediment.</title>
        <authorList>
            <person name="Zhou Z."/>
            <person name="Liu Y."/>
            <person name="Xu W."/>
            <person name="Pan J."/>
            <person name="Luo Z.H."/>
            <person name="Li M."/>
        </authorList>
    </citation>
    <scope>NUCLEOTIDE SEQUENCE [LARGE SCALE GENOMIC DNA]</scope>
    <source>
        <strain evidence="2">HyVt-19</strain>
    </source>
</reference>
<dbReference type="Proteomes" id="UP000886355">
    <property type="component" value="Unassembled WGS sequence"/>
</dbReference>
<feature type="coiled-coil region" evidence="1">
    <location>
        <begin position="305"/>
        <end position="349"/>
    </location>
</feature>
<evidence type="ECO:0000313" key="2">
    <source>
        <dbReference type="EMBL" id="HDL90610.1"/>
    </source>
</evidence>
<accession>A0A7C0WVP9</accession>
<evidence type="ECO:0008006" key="3">
    <source>
        <dbReference type="Google" id="ProtNLM"/>
    </source>
</evidence>
<gene>
    <name evidence="2" type="ORF">ENG14_06880</name>
</gene>
<dbReference type="InterPro" id="IPR007813">
    <property type="entry name" value="PilN"/>
</dbReference>
<comment type="caution">
    <text evidence="2">The sequence shown here is derived from an EMBL/GenBank/DDBJ whole genome shotgun (WGS) entry which is preliminary data.</text>
</comment>
<name>A0A7C0WVP9_9BACT</name>
<proteinExistence type="predicted"/>
<sequence>MKLLPNLVNRGRFRLPPQNVVIAYPAGEKIIWIAANRKRKKWEVSTPLISEIENFGEQVRKTVDKHSNIFLIVAPRKSYGFTKAIYPAGVRGNLEKIIDYESSEITPLKNDAVMNIGSLVREGDMLLVSVAWIQKNNLNRLRTIVNDKLKNTFTTPDTMLVQNFIHDHSSWNANGNSWLLHSVGDCLWVYHACKGEIIESLIITSNQSPIAQITNAKLHEADRVIFVGEDAEVLSRFNIDRHPDLVIDRKDFFTSAVRHVLDKEWISCFEGKLRLNYPEIPKSVFIPILLMITLLGYGIFLQSSVKAVETELANVLSRKAKLEKEWKPLEQQLKAVEKLESDKKTLQNLLGQGIPVLTFLEVLTEKTPADTWLNYLTVNQNNFVMLRGESRSAVQYVGILSKIPGFKKVSFASPVRKNPRTNKEYFNIKFTVDWGEFRKSLGKNFAANKS</sequence>
<keyword evidence="1" id="KW-0175">Coiled coil</keyword>
<dbReference type="Pfam" id="PF05137">
    <property type="entry name" value="PilN"/>
    <property type="match status" value="1"/>
</dbReference>
<dbReference type="EMBL" id="DQZW01000327">
    <property type="protein sequence ID" value="HDL90610.1"/>
    <property type="molecule type" value="Genomic_DNA"/>
</dbReference>
<organism evidence="2">
    <name type="scientific">Thermodesulforhabdus norvegica</name>
    <dbReference type="NCBI Taxonomy" id="39841"/>
    <lineage>
        <taxon>Bacteria</taxon>
        <taxon>Pseudomonadati</taxon>
        <taxon>Thermodesulfobacteriota</taxon>
        <taxon>Syntrophobacteria</taxon>
        <taxon>Syntrophobacterales</taxon>
        <taxon>Thermodesulforhabdaceae</taxon>
        <taxon>Thermodesulforhabdus</taxon>
    </lineage>
</organism>
<evidence type="ECO:0000256" key="1">
    <source>
        <dbReference type="SAM" id="Coils"/>
    </source>
</evidence>